<evidence type="ECO:0008006" key="4">
    <source>
        <dbReference type="Google" id="ProtNLM"/>
    </source>
</evidence>
<keyword evidence="1" id="KW-1133">Transmembrane helix</keyword>
<keyword evidence="1" id="KW-0472">Membrane</keyword>
<comment type="caution">
    <text evidence="2">The sequence shown here is derived from an EMBL/GenBank/DDBJ whole genome shotgun (WGS) entry which is preliminary data.</text>
</comment>
<feature type="transmembrane region" description="Helical" evidence="1">
    <location>
        <begin position="54"/>
        <end position="74"/>
    </location>
</feature>
<gene>
    <name evidence="2" type="ORF">A8708_07370</name>
</gene>
<feature type="transmembrane region" description="Helical" evidence="1">
    <location>
        <begin position="172"/>
        <end position="193"/>
    </location>
</feature>
<name>A0A198A5C3_9BACL</name>
<dbReference type="Pfam" id="PF12730">
    <property type="entry name" value="ABC2_membrane_4"/>
    <property type="match status" value="1"/>
</dbReference>
<reference evidence="2 3" key="1">
    <citation type="submission" date="2016-05" db="EMBL/GenBank/DDBJ databases">
        <title>Paenibacillus sp. 1ZS3-15 nov., isolated from the rhizosphere soil.</title>
        <authorList>
            <person name="Zhang X.X."/>
            <person name="Zhang J."/>
        </authorList>
    </citation>
    <scope>NUCLEOTIDE SEQUENCE [LARGE SCALE GENOMIC DNA]</scope>
    <source>
        <strain evidence="2 3">1ZS3-15</strain>
    </source>
</reference>
<organism evidence="2 3">
    <name type="scientific">Paenibacillus oryzisoli</name>
    <dbReference type="NCBI Taxonomy" id="1850517"/>
    <lineage>
        <taxon>Bacteria</taxon>
        <taxon>Bacillati</taxon>
        <taxon>Bacillota</taxon>
        <taxon>Bacilli</taxon>
        <taxon>Bacillales</taxon>
        <taxon>Paenibacillaceae</taxon>
        <taxon>Paenibacillus</taxon>
    </lineage>
</organism>
<dbReference type="EMBL" id="LYPB01000074">
    <property type="protein sequence ID" value="OAS16679.1"/>
    <property type="molecule type" value="Genomic_DNA"/>
</dbReference>
<feature type="transmembrane region" description="Helical" evidence="1">
    <location>
        <begin position="15"/>
        <end position="34"/>
    </location>
</feature>
<protein>
    <recommendedName>
        <fullName evidence="4">ABC transporter permease</fullName>
    </recommendedName>
</protein>
<sequence length="226" mass="25652">MLWKLIKLELKKTKWRGLLLGAVITNLLVALWVIGSDVPNNEVRTYDRVFQSIMNYSGITFIIFASVLMSRMVIDEYRNKTITLLFAYPVPRNMIFLAKLIIIAAWTFVTELFNNIFVVISLLIANSYYHYMTETLTHARLIAEVIRMLIFAFTCASVSLIPLYFGMFRKTMPALIVSAFVLANSSMVIVNNLSVEDGYGVFMLAALVCFTIGVLMAYAGVRRSQL</sequence>
<dbReference type="RefSeq" id="WP_068666787.1">
    <property type="nucleotide sequence ID" value="NZ_LYPB01000074.1"/>
</dbReference>
<proteinExistence type="predicted"/>
<dbReference type="AlphaFoldDB" id="A0A198A5C3"/>
<evidence type="ECO:0000256" key="1">
    <source>
        <dbReference type="SAM" id="Phobius"/>
    </source>
</evidence>
<accession>A0A198A5C3</accession>
<feature type="transmembrane region" description="Helical" evidence="1">
    <location>
        <begin position="199"/>
        <end position="221"/>
    </location>
</feature>
<evidence type="ECO:0000313" key="3">
    <source>
        <dbReference type="Proteomes" id="UP000078454"/>
    </source>
</evidence>
<dbReference type="Proteomes" id="UP000078454">
    <property type="component" value="Unassembled WGS sequence"/>
</dbReference>
<feature type="transmembrane region" description="Helical" evidence="1">
    <location>
        <begin position="145"/>
        <end position="165"/>
    </location>
</feature>
<keyword evidence="1" id="KW-0812">Transmembrane</keyword>
<feature type="transmembrane region" description="Helical" evidence="1">
    <location>
        <begin position="95"/>
        <end position="125"/>
    </location>
</feature>
<keyword evidence="3" id="KW-1185">Reference proteome</keyword>
<evidence type="ECO:0000313" key="2">
    <source>
        <dbReference type="EMBL" id="OAS16679.1"/>
    </source>
</evidence>
<dbReference type="OrthoDB" id="9784784at2"/>
<dbReference type="STRING" id="1850517.A8708_07370"/>